<organism evidence="3 5">
    <name type="scientific">Clostridium formicaceticum</name>
    <dbReference type="NCBI Taxonomy" id="1497"/>
    <lineage>
        <taxon>Bacteria</taxon>
        <taxon>Bacillati</taxon>
        <taxon>Bacillota</taxon>
        <taxon>Clostridia</taxon>
        <taxon>Eubacteriales</taxon>
        <taxon>Clostridiaceae</taxon>
        <taxon>Clostridium</taxon>
    </lineage>
</organism>
<dbReference type="CDD" id="cd00093">
    <property type="entry name" value="HTH_XRE"/>
    <property type="match status" value="1"/>
</dbReference>
<dbReference type="Pfam" id="PF01381">
    <property type="entry name" value="HTH_3"/>
    <property type="match status" value="1"/>
</dbReference>
<dbReference type="SMART" id="SM00530">
    <property type="entry name" value="HTH_XRE"/>
    <property type="match status" value="1"/>
</dbReference>
<dbReference type="KEGG" id="cfm:BJL90_01340"/>
<dbReference type="Gene3D" id="1.10.260.40">
    <property type="entry name" value="lambda repressor-like DNA-binding domains"/>
    <property type="match status" value="1"/>
</dbReference>
<proteinExistence type="predicted"/>
<evidence type="ECO:0000313" key="5">
    <source>
        <dbReference type="Proteomes" id="UP000192478"/>
    </source>
</evidence>
<name>A0AAC9WHG5_9CLOT</name>
<evidence type="ECO:0000313" key="3">
    <source>
        <dbReference type="EMBL" id="ARE89097.1"/>
    </source>
</evidence>
<evidence type="ECO:0000259" key="1">
    <source>
        <dbReference type="PROSITE" id="PS50943"/>
    </source>
</evidence>
<dbReference type="RefSeq" id="WP_070963615.1">
    <property type="nucleotide sequence ID" value="NZ_CP017603.1"/>
</dbReference>
<evidence type="ECO:0000313" key="2">
    <source>
        <dbReference type="EMBL" id="AOY74714.1"/>
    </source>
</evidence>
<dbReference type="InterPro" id="IPR010982">
    <property type="entry name" value="Lambda_DNA-bd_dom_sf"/>
</dbReference>
<feature type="domain" description="HTH cro/C1-type" evidence="1">
    <location>
        <begin position="5"/>
        <end position="59"/>
    </location>
</feature>
<dbReference type="PROSITE" id="PS50943">
    <property type="entry name" value="HTH_CROC1"/>
    <property type="match status" value="1"/>
</dbReference>
<sequence length="69" mass="7935">MKNKIKEVLRKRGIKVSYVLSVTGFSKSYFYDVMKGKTVPSLMNARKIAEVIEVPLDELFPVEKLSKQE</sequence>
<evidence type="ECO:0000313" key="4">
    <source>
        <dbReference type="Proteomes" id="UP000177894"/>
    </source>
</evidence>
<protein>
    <submittedName>
        <fullName evidence="3">Helix-turn-helix domain protein</fullName>
    </submittedName>
    <submittedName>
        <fullName evidence="2">Transcriptional regulator</fullName>
    </submittedName>
</protein>
<dbReference type="EMBL" id="CP017603">
    <property type="protein sequence ID" value="AOY74714.1"/>
    <property type="molecule type" value="Genomic_DNA"/>
</dbReference>
<keyword evidence="4" id="KW-1185">Reference proteome</keyword>
<dbReference type="InterPro" id="IPR001387">
    <property type="entry name" value="Cro/C1-type_HTH"/>
</dbReference>
<dbReference type="EMBL" id="CP020559">
    <property type="protein sequence ID" value="ARE89097.1"/>
    <property type="molecule type" value="Genomic_DNA"/>
</dbReference>
<gene>
    <name evidence="2" type="ORF">BJL90_01340</name>
    <name evidence="3" type="ORF">CLFO_35030</name>
</gene>
<reference evidence="3 5" key="2">
    <citation type="submission" date="2017-03" db="EMBL/GenBank/DDBJ databases">
        <title>Complete sequence of Clostridium formicaceticum DSM 92.</title>
        <authorList>
            <person name="Poehlein A."/>
            <person name="Karl M."/>
            <person name="Bengelsdorf F.R."/>
            <person name="Duerre P."/>
            <person name="Daniel R."/>
        </authorList>
    </citation>
    <scope>NUCLEOTIDE SEQUENCE [LARGE SCALE GENOMIC DNA]</scope>
    <source>
        <strain evidence="3 5">DSM 92</strain>
    </source>
</reference>
<dbReference type="GO" id="GO:0003677">
    <property type="term" value="F:DNA binding"/>
    <property type="evidence" value="ECO:0007669"/>
    <property type="project" value="InterPro"/>
</dbReference>
<accession>A0AAC9WHG5</accession>
<dbReference type="AlphaFoldDB" id="A0AAC9WHG5"/>
<dbReference type="Proteomes" id="UP000192478">
    <property type="component" value="Chromosome"/>
</dbReference>
<dbReference type="Proteomes" id="UP000177894">
    <property type="component" value="Chromosome"/>
</dbReference>
<dbReference type="SUPFAM" id="SSF47413">
    <property type="entry name" value="lambda repressor-like DNA-binding domains"/>
    <property type="match status" value="1"/>
</dbReference>
<reference evidence="2 4" key="1">
    <citation type="submission" date="2016-10" db="EMBL/GenBank/DDBJ databases">
        <title>Complete Genome Sequence of Acetogen Clostridium formicoaceticum ATCC 27076.</title>
        <authorList>
            <person name="Bao T."/>
            <person name="Cheng C."/>
            <person name="Zhao J."/>
            <person name="Yang S.-T."/>
            <person name="Wang J."/>
            <person name="Wang M."/>
        </authorList>
    </citation>
    <scope>NUCLEOTIDE SEQUENCE [LARGE SCALE GENOMIC DNA]</scope>
    <source>
        <strain evidence="2 4">ATCC 27076</strain>
    </source>
</reference>